<feature type="signal peptide" evidence="4">
    <location>
        <begin position="1"/>
        <end position="19"/>
    </location>
</feature>
<sequence precursor="true">MRKLLALALLLVSPALLLADQQLPNIVWISSEDNGPHLGCYGDKYADTPNLDALAAKGMKYLHCWSNAPVCAPARTTIISGIFPPAIGGQHMRSESVLPAAFKMFPVYLRQRGYYCTNNSKEDYNLKRTGKVWDQSNGKAHWRGRQEGQPFFSVFNFTVSHESKIRSRPHTAVHDPAEAPVPSYHPDRPEVRQDWAQYYDNLTTMDKQAGRILKQLDEEGLAEDTIVLYWGDHGSGMPRSKRTPLNSGLQVPLIVHVPEKWKALAPSEYQVGGDSERLVSFIDLAPTMLSLAGVKVPDWMQGVPFMGKQEKPAKPYMYGFRGRMDERYDLVRSCSDGRYVYVRNFLPYKPHGQILWYQMETPTTRIWHEMFLNGEANPVQSAFWQPRQPEELYDLQSDKDEVVNLAGNPEHAETLKKMRTVIHDWQLEIRDLGFLPEGEIHSRSEGSSPYEMGHDPAKYPLKKIQAAAEMASMKQADNLPALQKDLQADDSAIRFWGALGVLMLGQTAADKTTDQLQTLLQDKAYGPRVVAAETLAQYGSPEDREKSLQVLIDSANIADSGVYSAMFALNAIDELSEIADPLKPQLKELPTKAKDVPGRVSSYCGRLVGHILGD</sequence>
<dbReference type="InterPro" id="IPR011989">
    <property type="entry name" value="ARM-like"/>
</dbReference>
<evidence type="ECO:0000259" key="5">
    <source>
        <dbReference type="Pfam" id="PF00884"/>
    </source>
</evidence>
<feature type="domain" description="Sulfatase N-terminal" evidence="5">
    <location>
        <begin position="24"/>
        <end position="116"/>
    </location>
</feature>
<feature type="region of interest" description="Disordered" evidence="3">
    <location>
        <begin position="167"/>
        <end position="187"/>
    </location>
</feature>
<dbReference type="SUPFAM" id="SSF53649">
    <property type="entry name" value="Alkaline phosphatase-like"/>
    <property type="match status" value="1"/>
</dbReference>
<keyword evidence="2 6" id="KW-0378">Hydrolase</keyword>
<dbReference type="OrthoDB" id="9763613at2"/>
<dbReference type="AlphaFoldDB" id="A0A5C5UUE2"/>
<proteinExistence type="inferred from homology"/>
<dbReference type="Gene3D" id="1.25.10.10">
    <property type="entry name" value="Leucine-rich Repeat Variant"/>
    <property type="match status" value="1"/>
</dbReference>
<keyword evidence="7" id="KW-1185">Reference proteome</keyword>
<comment type="caution">
    <text evidence="6">The sequence shown here is derived from an EMBL/GenBank/DDBJ whole genome shotgun (WGS) entry which is preliminary data.</text>
</comment>
<gene>
    <name evidence="6" type="ORF">Enr8_49060</name>
</gene>
<dbReference type="PANTHER" id="PTHR42693">
    <property type="entry name" value="ARYLSULFATASE FAMILY MEMBER"/>
    <property type="match status" value="1"/>
</dbReference>
<comment type="similarity">
    <text evidence="1">Belongs to the sulfatase family.</text>
</comment>
<dbReference type="InterPro" id="IPR016024">
    <property type="entry name" value="ARM-type_fold"/>
</dbReference>
<dbReference type="Gene3D" id="3.40.720.10">
    <property type="entry name" value="Alkaline Phosphatase, subunit A"/>
    <property type="match status" value="1"/>
</dbReference>
<feature type="chain" id="PRO_5023116348" evidence="4">
    <location>
        <begin position="20"/>
        <end position="614"/>
    </location>
</feature>
<reference evidence="6 7" key="1">
    <citation type="submission" date="2019-02" db="EMBL/GenBank/DDBJ databases">
        <title>Deep-cultivation of Planctomycetes and their phenomic and genomic characterization uncovers novel biology.</title>
        <authorList>
            <person name="Wiegand S."/>
            <person name="Jogler M."/>
            <person name="Boedeker C."/>
            <person name="Pinto D."/>
            <person name="Vollmers J."/>
            <person name="Rivas-Marin E."/>
            <person name="Kohn T."/>
            <person name="Peeters S.H."/>
            <person name="Heuer A."/>
            <person name="Rast P."/>
            <person name="Oberbeckmann S."/>
            <person name="Bunk B."/>
            <person name="Jeske O."/>
            <person name="Meyerdierks A."/>
            <person name="Storesund J.E."/>
            <person name="Kallscheuer N."/>
            <person name="Luecker S."/>
            <person name="Lage O.M."/>
            <person name="Pohl T."/>
            <person name="Merkel B.J."/>
            <person name="Hornburger P."/>
            <person name="Mueller R.-W."/>
            <person name="Bruemmer F."/>
            <person name="Labrenz M."/>
            <person name="Spormann A.M."/>
            <person name="Op Den Camp H."/>
            <person name="Overmann J."/>
            <person name="Amann R."/>
            <person name="Jetten M.S.M."/>
            <person name="Mascher T."/>
            <person name="Medema M.H."/>
            <person name="Devos D.P."/>
            <person name="Kaster A.-K."/>
            <person name="Ovreas L."/>
            <person name="Rohde M."/>
            <person name="Galperin M.Y."/>
            <person name="Jogler C."/>
        </authorList>
    </citation>
    <scope>NUCLEOTIDE SEQUENCE [LARGE SCALE GENOMIC DNA]</scope>
    <source>
        <strain evidence="6 7">Enr8</strain>
    </source>
</reference>
<evidence type="ECO:0000313" key="7">
    <source>
        <dbReference type="Proteomes" id="UP000318878"/>
    </source>
</evidence>
<evidence type="ECO:0000313" key="6">
    <source>
        <dbReference type="EMBL" id="TWT29718.1"/>
    </source>
</evidence>
<evidence type="ECO:0000256" key="3">
    <source>
        <dbReference type="SAM" id="MobiDB-lite"/>
    </source>
</evidence>
<keyword evidence="4" id="KW-0732">Signal</keyword>
<feature type="domain" description="Sulfatase N-terminal" evidence="5">
    <location>
        <begin position="119"/>
        <end position="294"/>
    </location>
</feature>
<evidence type="ECO:0000256" key="4">
    <source>
        <dbReference type="SAM" id="SignalP"/>
    </source>
</evidence>
<evidence type="ECO:0000256" key="1">
    <source>
        <dbReference type="ARBA" id="ARBA00008779"/>
    </source>
</evidence>
<evidence type="ECO:0000256" key="2">
    <source>
        <dbReference type="ARBA" id="ARBA00022801"/>
    </source>
</evidence>
<dbReference type="GO" id="GO:0004065">
    <property type="term" value="F:arylsulfatase activity"/>
    <property type="evidence" value="ECO:0007669"/>
    <property type="project" value="UniProtKB-EC"/>
</dbReference>
<dbReference type="Pfam" id="PF00884">
    <property type="entry name" value="Sulfatase"/>
    <property type="match status" value="2"/>
</dbReference>
<dbReference type="PANTHER" id="PTHR42693:SF53">
    <property type="entry name" value="ENDO-4-O-SULFATASE"/>
    <property type="match status" value="1"/>
</dbReference>
<dbReference type="InterPro" id="IPR000917">
    <property type="entry name" value="Sulfatase_N"/>
</dbReference>
<dbReference type="CDD" id="cd16027">
    <property type="entry name" value="SGSH"/>
    <property type="match status" value="1"/>
</dbReference>
<organism evidence="6 7">
    <name type="scientific">Blastopirellula retiformator</name>
    <dbReference type="NCBI Taxonomy" id="2527970"/>
    <lineage>
        <taxon>Bacteria</taxon>
        <taxon>Pseudomonadati</taxon>
        <taxon>Planctomycetota</taxon>
        <taxon>Planctomycetia</taxon>
        <taxon>Pirellulales</taxon>
        <taxon>Pirellulaceae</taxon>
        <taxon>Blastopirellula</taxon>
    </lineage>
</organism>
<dbReference type="SUPFAM" id="SSF48371">
    <property type="entry name" value="ARM repeat"/>
    <property type="match status" value="1"/>
</dbReference>
<dbReference type="EC" id="3.1.6.1" evidence="6"/>
<dbReference type="Proteomes" id="UP000318878">
    <property type="component" value="Unassembled WGS sequence"/>
</dbReference>
<dbReference type="RefSeq" id="WP_146436708.1">
    <property type="nucleotide sequence ID" value="NZ_SJPF01000007.1"/>
</dbReference>
<dbReference type="InterPro" id="IPR017850">
    <property type="entry name" value="Alkaline_phosphatase_core_sf"/>
</dbReference>
<protein>
    <submittedName>
        <fullName evidence="6">Arylsulfatase</fullName>
        <ecNumber evidence="6">3.1.6.1</ecNumber>
    </submittedName>
</protein>
<dbReference type="EMBL" id="SJPF01000007">
    <property type="protein sequence ID" value="TWT29718.1"/>
    <property type="molecule type" value="Genomic_DNA"/>
</dbReference>
<accession>A0A5C5UUE2</accession>
<dbReference type="InterPro" id="IPR050738">
    <property type="entry name" value="Sulfatase"/>
</dbReference>
<name>A0A5C5UUE2_9BACT</name>